<proteinExistence type="predicted"/>
<gene>
    <name evidence="1" type="ORF">E2605_18480</name>
</gene>
<reference evidence="1 2" key="1">
    <citation type="submission" date="2019-03" db="EMBL/GenBank/DDBJ databases">
        <title>San Antonio Military Medical Center submission to MRSN (WRAIR), pending publication.</title>
        <authorList>
            <person name="Blyth D.M."/>
            <person name="Mccarthy S.L."/>
            <person name="Schall S.E."/>
            <person name="Stam J.A."/>
            <person name="Ong A.C."/>
            <person name="Mcgann P.T."/>
        </authorList>
    </citation>
    <scope>NUCLEOTIDE SEQUENCE [LARGE SCALE GENOMIC DNA]</scope>
    <source>
        <strain evidence="1 2">MRSN571793</strain>
    </source>
</reference>
<accession>A0A4Y8KTQ4</accession>
<comment type="caution">
    <text evidence="1">The sequence shown here is derived from an EMBL/GenBank/DDBJ whole genome shotgun (WGS) entry which is preliminary data.</text>
</comment>
<organism evidence="1 2">
    <name type="scientific">Dysgonomonas capnocytophagoides</name>
    <dbReference type="NCBI Taxonomy" id="45254"/>
    <lineage>
        <taxon>Bacteria</taxon>
        <taxon>Pseudomonadati</taxon>
        <taxon>Bacteroidota</taxon>
        <taxon>Bacteroidia</taxon>
        <taxon>Bacteroidales</taxon>
        <taxon>Dysgonomonadaceae</taxon>
        <taxon>Dysgonomonas</taxon>
    </lineage>
</organism>
<dbReference type="Proteomes" id="UP000297861">
    <property type="component" value="Unassembled WGS sequence"/>
</dbReference>
<keyword evidence="2" id="KW-1185">Reference proteome</keyword>
<dbReference type="OrthoDB" id="1061755at2"/>
<evidence type="ECO:0000313" key="2">
    <source>
        <dbReference type="Proteomes" id="UP000297861"/>
    </source>
</evidence>
<sequence>MTGLYINGQKADLPIGLNLSLILENPVYTKNGTYTLDLELSLLTDRNARAYEFIHRFNKAEDIIDKRSAILIVDGEVVLNGTEDIQSWTTQKVKIVLMSGNSELNFLIGGDRKLRDLSLGEADPIKGIPFGSETQREADYRAVYETLKKPYPERGWMLLPYDVGADSDPNNIYKDEWTQHQFPCGNFYGLGTYFFDDNLTWPPLYNPYYSGQVPQPYLCFIIERVIKSLGYEIEYNALAEHPVLRYLYVVHGIQTMEFAKMLPSWTVNEFFSKIEFQFNCRFIINQDNKTVELRHYMENEDFPNVVTLEALNEPSAERDEENREDPSISNIAYSLDTDDYYKFMSLEDAVVKLVSENNMRVVVFTFYELWSKVTDSADTDRFKKIFEYRGDDFIAYDTGITEDNAAKVVPIKVNAFKALYNNTDSTEIDKELDIIPASMVKMEWRLFFQGDNRMVYAQIPSAGYYDELINMGEPDSGDDSDYNLQDLIEGTDSISSVTEYSKMRLAFYDGLTALYDDVRPDLPIAEYPMAYVENLYEEYSVTKKEKYFNPAGYQDMFRLSNLNNYLYRRSKTIDTTTTYKFNFIYHKKIDIMSKFIINNRAYVCKKLERIVTINGFNDLIEGEFYLLKD</sequence>
<name>A0A4Y8KTQ4_9BACT</name>
<dbReference type="RefSeq" id="WP_134437506.1">
    <property type="nucleotide sequence ID" value="NZ_SOML01000017.1"/>
</dbReference>
<protein>
    <submittedName>
        <fullName evidence="1">Uncharacterized protein</fullName>
    </submittedName>
</protein>
<evidence type="ECO:0000313" key="1">
    <source>
        <dbReference type="EMBL" id="TFD92548.1"/>
    </source>
</evidence>
<dbReference type="EMBL" id="SOML01000017">
    <property type="protein sequence ID" value="TFD92548.1"/>
    <property type="molecule type" value="Genomic_DNA"/>
</dbReference>
<dbReference type="AlphaFoldDB" id="A0A4Y8KTQ4"/>